<dbReference type="eggNOG" id="arCOG00684">
    <property type="taxonomic scope" value="Archaea"/>
</dbReference>
<feature type="domain" description="Probable transposase IS891/IS1136/IS1341" evidence="2">
    <location>
        <begin position="26"/>
        <end position="105"/>
    </location>
</feature>
<gene>
    <name evidence="3" type="ORF">C451_03519</name>
</gene>
<dbReference type="InterPro" id="IPR001959">
    <property type="entry name" value="Transposase"/>
</dbReference>
<feature type="compositionally biased region" description="Basic and acidic residues" evidence="1">
    <location>
        <begin position="72"/>
        <end position="83"/>
    </location>
</feature>
<dbReference type="AlphaFoldDB" id="M0NF82"/>
<feature type="region of interest" description="Disordered" evidence="1">
    <location>
        <begin position="72"/>
        <end position="105"/>
    </location>
</feature>
<dbReference type="Proteomes" id="UP000011680">
    <property type="component" value="Unassembled WGS sequence"/>
</dbReference>
<dbReference type="EMBL" id="AOMF01000082">
    <property type="protein sequence ID" value="EMA56213.1"/>
    <property type="molecule type" value="Genomic_DNA"/>
</dbReference>
<feature type="compositionally biased region" description="Basic residues" evidence="1">
    <location>
        <begin position="93"/>
        <end position="105"/>
    </location>
</feature>
<protein>
    <submittedName>
        <fullName evidence="3">Transposase, IS605 OrfB family protein</fullName>
    </submittedName>
</protein>
<feature type="non-terminal residue" evidence="3">
    <location>
        <position position="105"/>
    </location>
</feature>
<sequence length="105" mass="11948">DATVKSVVVKREATGRWYASLQLDTDAEAPSKPDQPERCVGIDVGILKYIHDTDGHAVGSLDLSAEQERLEHEQRVLSRKEHGSNNYCEQQRKVARRHADIKRKR</sequence>
<keyword evidence="4" id="KW-1185">Reference proteome</keyword>
<evidence type="ECO:0000256" key="1">
    <source>
        <dbReference type="SAM" id="MobiDB-lite"/>
    </source>
</evidence>
<dbReference type="Pfam" id="PF01385">
    <property type="entry name" value="OrfB_IS605"/>
    <property type="match status" value="1"/>
</dbReference>
<name>M0NF82_9EURY</name>
<accession>M0NF82</accession>
<evidence type="ECO:0000313" key="4">
    <source>
        <dbReference type="Proteomes" id="UP000011680"/>
    </source>
</evidence>
<proteinExistence type="predicted"/>
<evidence type="ECO:0000313" key="3">
    <source>
        <dbReference type="EMBL" id="EMA56213.1"/>
    </source>
</evidence>
<organism evidence="3 4">
    <name type="scientific">Halococcus thailandensis JCM 13552</name>
    <dbReference type="NCBI Taxonomy" id="1227457"/>
    <lineage>
        <taxon>Archaea</taxon>
        <taxon>Methanobacteriati</taxon>
        <taxon>Methanobacteriota</taxon>
        <taxon>Stenosarchaea group</taxon>
        <taxon>Halobacteria</taxon>
        <taxon>Halobacteriales</taxon>
        <taxon>Halococcaceae</taxon>
        <taxon>Halococcus</taxon>
    </lineage>
</organism>
<comment type="caution">
    <text evidence="3">The sequence shown here is derived from an EMBL/GenBank/DDBJ whole genome shotgun (WGS) entry which is preliminary data.</text>
</comment>
<feature type="non-terminal residue" evidence="3">
    <location>
        <position position="1"/>
    </location>
</feature>
<reference evidence="3 4" key="1">
    <citation type="journal article" date="2014" name="PLoS Genet.">
        <title>Phylogenetically driven sequencing of extremely halophilic archaea reveals strategies for static and dynamic osmo-response.</title>
        <authorList>
            <person name="Becker E.A."/>
            <person name="Seitzer P.M."/>
            <person name="Tritt A."/>
            <person name="Larsen D."/>
            <person name="Krusor M."/>
            <person name="Yao A.I."/>
            <person name="Wu D."/>
            <person name="Madern D."/>
            <person name="Eisen J.A."/>
            <person name="Darling A.E."/>
            <person name="Facciotti M.T."/>
        </authorList>
    </citation>
    <scope>NUCLEOTIDE SEQUENCE [LARGE SCALE GENOMIC DNA]</scope>
    <source>
        <strain evidence="3 4">JCM 13552</strain>
    </source>
</reference>
<evidence type="ECO:0000259" key="2">
    <source>
        <dbReference type="Pfam" id="PF01385"/>
    </source>
</evidence>
<dbReference type="RefSeq" id="WP_007737710.1">
    <property type="nucleotide sequence ID" value="NZ_AOMF01000082.1"/>
</dbReference>
<dbReference type="OrthoDB" id="33505at2157"/>